<evidence type="ECO:0000313" key="8">
    <source>
        <dbReference type="EMBL" id="PKI52427.1"/>
    </source>
</evidence>
<keyword evidence="9" id="KW-1185">Reference proteome</keyword>
<dbReference type="Proteomes" id="UP000233551">
    <property type="component" value="Unassembled WGS sequence"/>
</dbReference>
<comment type="subcellular location">
    <subcellularLocation>
        <location evidence="1">Membrane</location>
        <topology evidence="1">Single-pass type I membrane protein</topology>
    </subcellularLocation>
</comment>
<dbReference type="GO" id="GO:0016020">
    <property type="term" value="C:membrane"/>
    <property type="evidence" value="ECO:0007669"/>
    <property type="project" value="UniProtKB-SubCell"/>
</dbReference>
<sequence length="167" mass="18716">MGIGCSKRTGHVLTLDFRSPCAMSDIHYDVMIEPVLEYGDCSLTGQVHLSLIELLHLRYLNLSWKNFLYTEISAFLGSLSDLVYLNLSNESFYGKVLLHLGKLSSLQYLDLNIIIGYNYNSSAISVDNLEWLSDIPSLKRLDLSDLTVRNGQGAKETETIHPEGSTQ</sequence>
<keyword evidence="2" id="KW-0812">Transmembrane</keyword>
<dbReference type="Gene3D" id="3.80.10.10">
    <property type="entry name" value="Ribonuclease Inhibitor"/>
    <property type="match status" value="1"/>
</dbReference>
<evidence type="ECO:0000256" key="7">
    <source>
        <dbReference type="ARBA" id="ARBA00023180"/>
    </source>
</evidence>
<evidence type="ECO:0000256" key="5">
    <source>
        <dbReference type="ARBA" id="ARBA00023136"/>
    </source>
</evidence>
<evidence type="ECO:0000256" key="3">
    <source>
        <dbReference type="ARBA" id="ARBA00022729"/>
    </source>
</evidence>
<accession>A0A2I0J863</accession>
<evidence type="ECO:0000256" key="2">
    <source>
        <dbReference type="ARBA" id="ARBA00022692"/>
    </source>
</evidence>
<dbReference type="PANTHER" id="PTHR48063">
    <property type="entry name" value="LRR RECEPTOR-LIKE KINASE"/>
    <property type="match status" value="1"/>
</dbReference>
<dbReference type="InterPro" id="IPR032675">
    <property type="entry name" value="LRR_dom_sf"/>
</dbReference>
<keyword evidence="5" id="KW-0472">Membrane</keyword>
<gene>
    <name evidence="8" type="ORF">CRG98_027180</name>
</gene>
<reference evidence="8 9" key="1">
    <citation type="submission" date="2017-11" db="EMBL/GenBank/DDBJ databases">
        <title>De-novo sequencing of pomegranate (Punica granatum L.) genome.</title>
        <authorList>
            <person name="Akparov Z."/>
            <person name="Amiraslanov A."/>
            <person name="Hajiyeva S."/>
            <person name="Abbasov M."/>
            <person name="Kaur K."/>
            <person name="Hamwieh A."/>
            <person name="Solovyev V."/>
            <person name="Salamov A."/>
            <person name="Braich B."/>
            <person name="Kosarev P."/>
            <person name="Mahmoud A."/>
            <person name="Hajiyev E."/>
            <person name="Babayeva S."/>
            <person name="Izzatullayeva V."/>
            <person name="Mammadov A."/>
            <person name="Mammadov A."/>
            <person name="Sharifova S."/>
            <person name="Ojaghi J."/>
            <person name="Eynullazada K."/>
            <person name="Bayramov B."/>
            <person name="Abdulazimova A."/>
            <person name="Shahmuradov I."/>
        </authorList>
    </citation>
    <scope>NUCLEOTIDE SEQUENCE [LARGE SCALE GENOMIC DNA]</scope>
    <source>
        <strain evidence="9">cv. AG2017</strain>
        <tissue evidence="8">Leaf</tissue>
    </source>
</reference>
<keyword evidence="6" id="KW-0675">Receptor</keyword>
<name>A0A2I0J863_PUNGR</name>
<dbReference type="AlphaFoldDB" id="A0A2I0J863"/>
<protein>
    <submittedName>
        <fullName evidence="8">Uncharacterized protein</fullName>
    </submittedName>
</protein>
<proteinExistence type="predicted"/>
<dbReference type="SUPFAM" id="SSF52058">
    <property type="entry name" value="L domain-like"/>
    <property type="match status" value="1"/>
</dbReference>
<evidence type="ECO:0000256" key="4">
    <source>
        <dbReference type="ARBA" id="ARBA00022989"/>
    </source>
</evidence>
<comment type="caution">
    <text evidence="8">The sequence shown here is derived from an EMBL/GenBank/DDBJ whole genome shotgun (WGS) entry which is preliminary data.</text>
</comment>
<keyword evidence="3" id="KW-0732">Signal</keyword>
<keyword evidence="7" id="KW-0325">Glycoprotein</keyword>
<evidence type="ECO:0000256" key="1">
    <source>
        <dbReference type="ARBA" id="ARBA00004479"/>
    </source>
</evidence>
<dbReference type="EMBL" id="PGOL01001934">
    <property type="protein sequence ID" value="PKI52427.1"/>
    <property type="molecule type" value="Genomic_DNA"/>
</dbReference>
<evidence type="ECO:0000313" key="9">
    <source>
        <dbReference type="Proteomes" id="UP000233551"/>
    </source>
</evidence>
<organism evidence="8 9">
    <name type="scientific">Punica granatum</name>
    <name type="common">Pomegranate</name>
    <dbReference type="NCBI Taxonomy" id="22663"/>
    <lineage>
        <taxon>Eukaryota</taxon>
        <taxon>Viridiplantae</taxon>
        <taxon>Streptophyta</taxon>
        <taxon>Embryophyta</taxon>
        <taxon>Tracheophyta</taxon>
        <taxon>Spermatophyta</taxon>
        <taxon>Magnoliopsida</taxon>
        <taxon>eudicotyledons</taxon>
        <taxon>Gunneridae</taxon>
        <taxon>Pentapetalae</taxon>
        <taxon>rosids</taxon>
        <taxon>malvids</taxon>
        <taxon>Myrtales</taxon>
        <taxon>Lythraceae</taxon>
        <taxon>Punica</taxon>
    </lineage>
</organism>
<keyword evidence="4" id="KW-1133">Transmembrane helix</keyword>
<dbReference type="InterPro" id="IPR046956">
    <property type="entry name" value="RLP23-like"/>
</dbReference>
<evidence type="ECO:0000256" key="6">
    <source>
        <dbReference type="ARBA" id="ARBA00023170"/>
    </source>
</evidence>
<dbReference type="STRING" id="22663.A0A2I0J863"/>
<dbReference type="PANTHER" id="PTHR48063:SF112">
    <property type="entry name" value="RECEPTOR LIKE PROTEIN 30-LIKE"/>
    <property type="match status" value="1"/>
</dbReference>